<evidence type="ECO:0000256" key="1">
    <source>
        <dbReference type="ARBA" id="ARBA00004109"/>
    </source>
</evidence>
<dbReference type="Proteomes" id="UP000245946">
    <property type="component" value="Unassembled WGS sequence"/>
</dbReference>
<evidence type="ECO:0000256" key="2">
    <source>
        <dbReference type="ARBA" id="ARBA00006844"/>
    </source>
</evidence>
<dbReference type="GO" id="GO:0003779">
    <property type="term" value="F:actin binding"/>
    <property type="evidence" value="ECO:0007669"/>
    <property type="project" value="UniProtKB-KW"/>
</dbReference>
<dbReference type="InterPro" id="IPR017904">
    <property type="entry name" value="ADF/Cofilin"/>
</dbReference>
<dbReference type="SMART" id="SM00102">
    <property type="entry name" value="ADF"/>
    <property type="match status" value="1"/>
</dbReference>
<dbReference type="PANTHER" id="PTHR11913">
    <property type="entry name" value="COFILIN-RELATED"/>
    <property type="match status" value="1"/>
</dbReference>
<evidence type="ECO:0000256" key="4">
    <source>
        <dbReference type="ARBA" id="ARBA00023203"/>
    </source>
</evidence>
<reference evidence="7 8" key="1">
    <citation type="journal article" date="2018" name="Mol. Biol. Evol.">
        <title>Broad Genomic Sampling Reveals a Smut Pathogenic Ancestry of the Fungal Clade Ustilaginomycotina.</title>
        <authorList>
            <person name="Kijpornyongpan T."/>
            <person name="Mondo S.J."/>
            <person name="Barry K."/>
            <person name="Sandor L."/>
            <person name="Lee J."/>
            <person name="Lipzen A."/>
            <person name="Pangilinan J."/>
            <person name="LaButti K."/>
            <person name="Hainaut M."/>
            <person name="Henrissat B."/>
            <person name="Grigoriev I.V."/>
            <person name="Spatafora J.W."/>
            <person name="Aime M.C."/>
        </authorList>
    </citation>
    <scope>NUCLEOTIDE SEQUENCE [LARGE SCALE GENOMIC DNA]</scope>
    <source>
        <strain evidence="7 8">MCA 4186</strain>
    </source>
</reference>
<gene>
    <name evidence="7" type="ORF">FA09DRAFT_327329</name>
</gene>
<dbReference type="InterPro" id="IPR029006">
    <property type="entry name" value="ADF-H/Gelsolin-like_dom_sf"/>
</dbReference>
<dbReference type="GO" id="GO:0030042">
    <property type="term" value="P:actin filament depolymerization"/>
    <property type="evidence" value="ECO:0007669"/>
    <property type="project" value="InterPro"/>
</dbReference>
<keyword evidence="4" id="KW-0009">Actin-binding</keyword>
<sequence>MSSGVKVSSDCLAAYQQLKLGKSLRYILYGLSADKTEIVVLHTAPAQHDAAADYDAFLEKLPKDDCVWGVYDFEFTKGDEGKRNKICFISWAPDDAKIKAKMLAASSKDALRKALVGVAVEVQATDIDEVAYDAVLEKCSRGY</sequence>
<proteinExistence type="inferred from homology"/>
<evidence type="ECO:0000313" key="8">
    <source>
        <dbReference type="Proteomes" id="UP000245946"/>
    </source>
</evidence>
<dbReference type="RefSeq" id="XP_025601681.1">
    <property type="nucleotide sequence ID" value="XM_025741369.1"/>
</dbReference>
<evidence type="ECO:0000259" key="6">
    <source>
        <dbReference type="PROSITE" id="PS51263"/>
    </source>
</evidence>
<name>A0A316ZK66_9BASI</name>
<evidence type="ECO:0000256" key="5">
    <source>
        <dbReference type="ARBA" id="ARBA00032427"/>
    </source>
</evidence>
<protein>
    <recommendedName>
        <fullName evidence="3">Cofilin</fullName>
    </recommendedName>
    <alternativeName>
        <fullName evidence="5">Actin-depolymerizing factor 1</fullName>
    </alternativeName>
</protein>
<feature type="domain" description="ADF-H" evidence="6">
    <location>
        <begin position="4"/>
        <end position="140"/>
    </location>
</feature>
<dbReference type="GO" id="GO:0015629">
    <property type="term" value="C:actin cytoskeleton"/>
    <property type="evidence" value="ECO:0007669"/>
    <property type="project" value="InterPro"/>
</dbReference>
<dbReference type="OrthoDB" id="10249245at2759"/>
<comment type="similarity">
    <text evidence="2">Belongs to the actin-binding proteins ADF family.</text>
</comment>
<organism evidence="7 8">
    <name type="scientific">Tilletiopsis washingtonensis</name>
    <dbReference type="NCBI Taxonomy" id="58919"/>
    <lineage>
        <taxon>Eukaryota</taxon>
        <taxon>Fungi</taxon>
        <taxon>Dikarya</taxon>
        <taxon>Basidiomycota</taxon>
        <taxon>Ustilaginomycotina</taxon>
        <taxon>Exobasidiomycetes</taxon>
        <taxon>Entylomatales</taxon>
        <taxon>Entylomatales incertae sedis</taxon>
        <taxon>Tilletiopsis</taxon>
    </lineage>
</organism>
<evidence type="ECO:0000256" key="3">
    <source>
        <dbReference type="ARBA" id="ARBA00015630"/>
    </source>
</evidence>
<comment type="subcellular location">
    <subcellularLocation>
        <location evidence="1">Nucleus matrix</location>
    </subcellularLocation>
</comment>
<dbReference type="PROSITE" id="PS51263">
    <property type="entry name" value="ADF_H"/>
    <property type="match status" value="1"/>
</dbReference>
<dbReference type="Pfam" id="PF00241">
    <property type="entry name" value="Cofilin_ADF"/>
    <property type="match status" value="1"/>
</dbReference>
<dbReference type="EMBL" id="KZ819283">
    <property type="protein sequence ID" value="PWO01403.1"/>
    <property type="molecule type" value="Genomic_DNA"/>
</dbReference>
<keyword evidence="8" id="KW-1185">Reference proteome</keyword>
<accession>A0A316ZK66</accession>
<dbReference type="InterPro" id="IPR002108">
    <property type="entry name" value="ADF-H"/>
</dbReference>
<dbReference type="SUPFAM" id="SSF55753">
    <property type="entry name" value="Actin depolymerizing proteins"/>
    <property type="match status" value="1"/>
</dbReference>
<dbReference type="Gene3D" id="3.40.20.10">
    <property type="entry name" value="Severin"/>
    <property type="match status" value="1"/>
</dbReference>
<dbReference type="GO" id="GO:0016363">
    <property type="term" value="C:nuclear matrix"/>
    <property type="evidence" value="ECO:0007669"/>
    <property type="project" value="UniProtKB-SubCell"/>
</dbReference>
<evidence type="ECO:0000313" key="7">
    <source>
        <dbReference type="EMBL" id="PWO01403.1"/>
    </source>
</evidence>
<dbReference type="CDD" id="cd11286">
    <property type="entry name" value="ADF_cofilin_like"/>
    <property type="match status" value="1"/>
</dbReference>
<dbReference type="STRING" id="58919.A0A316ZK66"/>
<dbReference type="GeneID" id="37268913"/>
<dbReference type="AlphaFoldDB" id="A0A316ZK66"/>